<keyword evidence="2" id="KW-1185">Reference proteome</keyword>
<dbReference type="EMBL" id="BAAAPO010000006">
    <property type="protein sequence ID" value="GAA1780746.1"/>
    <property type="molecule type" value="Genomic_DNA"/>
</dbReference>
<reference evidence="1 2" key="1">
    <citation type="journal article" date="2019" name="Int. J. Syst. Evol. Microbiol.">
        <title>The Global Catalogue of Microorganisms (GCM) 10K type strain sequencing project: providing services to taxonomists for standard genome sequencing and annotation.</title>
        <authorList>
            <consortium name="The Broad Institute Genomics Platform"/>
            <consortium name="The Broad Institute Genome Sequencing Center for Infectious Disease"/>
            <person name="Wu L."/>
            <person name="Ma J."/>
        </authorList>
    </citation>
    <scope>NUCLEOTIDE SEQUENCE [LARGE SCALE GENOMIC DNA]</scope>
    <source>
        <strain evidence="1 2">JCM 15592</strain>
    </source>
</reference>
<gene>
    <name evidence="1" type="ORF">GCM10009811_02570</name>
</gene>
<evidence type="ECO:0000313" key="2">
    <source>
        <dbReference type="Proteomes" id="UP001499938"/>
    </source>
</evidence>
<organism evidence="1 2">
    <name type="scientific">Nostocoides veronense</name>
    <dbReference type="NCBI Taxonomy" id="330836"/>
    <lineage>
        <taxon>Bacteria</taxon>
        <taxon>Bacillati</taxon>
        <taxon>Actinomycetota</taxon>
        <taxon>Actinomycetes</taxon>
        <taxon>Micrococcales</taxon>
        <taxon>Intrasporangiaceae</taxon>
        <taxon>Nostocoides</taxon>
    </lineage>
</organism>
<proteinExistence type="predicted"/>
<protein>
    <submittedName>
        <fullName evidence="1">Uncharacterized protein</fullName>
    </submittedName>
</protein>
<accession>A0ABN2LC84</accession>
<dbReference type="Proteomes" id="UP001499938">
    <property type="component" value="Unassembled WGS sequence"/>
</dbReference>
<comment type="caution">
    <text evidence="1">The sequence shown here is derived from an EMBL/GenBank/DDBJ whole genome shotgun (WGS) entry which is preliminary data.</text>
</comment>
<sequence>MRPAEVELIEQRSPRAPRLACQVLSEEAKDIEDDIGHGPGPGQPFGLSPLLNVHALGECREARPALVEGDHLTVEEQIVIRPGKASQLGEARGDVIAIA</sequence>
<name>A0ABN2LC84_9MICO</name>
<evidence type="ECO:0000313" key="1">
    <source>
        <dbReference type="EMBL" id="GAA1780746.1"/>
    </source>
</evidence>